<dbReference type="CDD" id="cd08071">
    <property type="entry name" value="MPN_DUF2466"/>
    <property type="match status" value="1"/>
</dbReference>
<dbReference type="PANTHER" id="PTHR30471:SF3">
    <property type="entry name" value="UPF0758 PROTEIN YEES-RELATED"/>
    <property type="match status" value="1"/>
</dbReference>
<keyword evidence="2" id="KW-0479">Metal-binding</keyword>
<comment type="similarity">
    <text evidence="6">Belongs to the UPF0758 family.</text>
</comment>
<dbReference type="NCBIfam" id="TIGR00608">
    <property type="entry name" value="radc"/>
    <property type="match status" value="1"/>
</dbReference>
<dbReference type="Pfam" id="PF20582">
    <property type="entry name" value="UPF0758_N"/>
    <property type="match status" value="1"/>
</dbReference>
<dbReference type="Gene3D" id="3.40.140.10">
    <property type="entry name" value="Cytidine Deaminase, domain 2"/>
    <property type="match status" value="1"/>
</dbReference>
<feature type="domain" description="MPN" evidence="7">
    <location>
        <begin position="105"/>
        <end position="227"/>
    </location>
</feature>
<dbReference type="Proteomes" id="UP000178615">
    <property type="component" value="Unassembled WGS sequence"/>
</dbReference>
<dbReference type="Pfam" id="PF04002">
    <property type="entry name" value="RadC"/>
    <property type="match status" value="1"/>
</dbReference>
<keyword evidence="1" id="KW-0645">Protease</keyword>
<dbReference type="InterPro" id="IPR037518">
    <property type="entry name" value="MPN"/>
</dbReference>
<keyword evidence="5" id="KW-0482">Metalloprotease</keyword>
<evidence type="ECO:0000256" key="1">
    <source>
        <dbReference type="ARBA" id="ARBA00022670"/>
    </source>
</evidence>
<dbReference type="PROSITE" id="PS50249">
    <property type="entry name" value="MPN"/>
    <property type="match status" value="1"/>
</dbReference>
<dbReference type="GO" id="GO:0008237">
    <property type="term" value="F:metallopeptidase activity"/>
    <property type="evidence" value="ECO:0007669"/>
    <property type="project" value="UniProtKB-KW"/>
</dbReference>
<keyword evidence="4" id="KW-0862">Zinc</keyword>
<organism evidence="8 9">
    <name type="scientific">candidate division WWE3 bacterium RBG_19FT_COMBO_34_6</name>
    <dbReference type="NCBI Taxonomy" id="1802612"/>
    <lineage>
        <taxon>Bacteria</taxon>
        <taxon>Katanobacteria</taxon>
    </lineage>
</organism>
<dbReference type="InterPro" id="IPR001405">
    <property type="entry name" value="UPF0758"/>
</dbReference>
<dbReference type="GO" id="GO:0046872">
    <property type="term" value="F:metal ion binding"/>
    <property type="evidence" value="ECO:0007669"/>
    <property type="project" value="UniProtKB-KW"/>
</dbReference>
<reference evidence="8 9" key="1">
    <citation type="journal article" date="2016" name="Nat. Commun.">
        <title>Thousands of microbial genomes shed light on interconnected biogeochemical processes in an aquifer system.</title>
        <authorList>
            <person name="Anantharaman K."/>
            <person name="Brown C.T."/>
            <person name="Hug L.A."/>
            <person name="Sharon I."/>
            <person name="Castelle C.J."/>
            <person name="Probst A.J."/>
            <person name="Thomas B.C."/>
            <person name="Singh A."/>
            <person name="Wilkins M.J."/>
            <person name="Karaoz U."/>
            <person name="Brodie E.L."/>
            <person name="Williams K.H."/>
            <person name="Hubbard S.S."/>
            <person name="Banfield J.F."/>
        </authorList>
    </citation>
    <scope>NUCLEOTIDE SEQUENCE [LARGE SCALE GENOMIC DNA]</scope>
</reference>
<proteinExistence type="inferred from homology"/>
<dbReference type="GO" id="GO:0006508">
    <property type="term" value="P:proteolysis"/>
    <property type="evidence" value="ECO:0007669"/>
    <property type="project" value="UniProtKB-KW"/>
</dbReference>
<dbReference type="EMBL" id="MEUV01000002">
    <property type="protein sequence ID" value="OGC46480.1"/>
    <property type="molecule type" value="Genomic_DNA"/>
</dbReference>
<name>A0A1F4UNW2_UNCKA</name>
<dbReference type="SUPFAM" id="SSF47781">
    <property type="entry name" value="RuvA domain 2-like"/>
    <property type="match status" value="1"/>
</dbReference>
<evidence type="ECO:0000256" key="2">
    <source>
        <dbReference type="ARBA" id="ARBA00022723"/>
    </source>
</evidence>
<evidence type="ECO:0000256" key="6">
    <source>
        <dbReference type="RuleBase" id="RU003797"/>
    </source>
</evidence>
<dbReference type="InterPro" id="IPR025657">
    <property type="entry name" value="RadC_JAB"/>
</dbReference>
<dbReference type="PANTHER" id="PTHR30471">
    <property type="entry name" value="DNA REPAIR PROTEIN RADC"/>
    <property type="match status" value="1"/>
</dbReference>
<dbReference type="InterPro" id="IPR046778">
    <property type="entry name" value="UPF0758_N"/>
</dbReference>
<comment type="caution">
    <text evidence="8">The sequence shown here is derived from an EMBL/GenBank/DDBJ whole genome shotgun (WGS) entry which is preliminary data.</text>
</comment>
<gene>
    <name evidence="8" type="ORF">A2V49_04010</name>
</gene>
<dbReference type="AlphaFoldDB" id="A0A1F4UNW2"/>
<accession>A0A1F4UNW2</accession>
<evidence type="ECO:0000256" key="3">
    <source>
        <dbReference type="ARBA" id="ARBA00022801"/>
    </source>
</evidence>
<protein>
    <recommendedName>
        <fullName evidence="7">MPN domain-containing protein</fullName>
    </recommendedName>
</protein>
<evidence type="ECO:0000256" key="5">
    <source>
        <dbReference type="ARBA" id="ARBA00023049"/>
    </source>
</evidence>
<dbReference type="InterPro" id="IPR010994">
    <property type="entry name" value="RuvA_2-like"/>
</dbReference>
<evidence type="ECO:0000313" key="8">
    <source>
        <dbReference type="EMBL" id="OGC46480.1"/>
    </source>
</evidence>
<sequence>MPNTSIKNIQKQNLPRERLLNIGSNNLSDLELLAIILKSGGKEMDVMDLANYLLKKYSKIENIINLEINELTKNKYIGRSKAIELKAISEICKRLIFNKSTEILTINNPQDIYHLLQKDLYQQKQEYLYLISLDSRRKLISKDILGIGTINEILISQRDIIKKALLKDAVNIIIAHNHPSNDPTPSKEDIEITGKIREACQYVEINFLDHVILADDSFFSISSSNLITKGGE</sequence>
<evidence type="ECO:0000259" key="7">
    <source>
        <dbReference type="PROSITE" id="PS50249"/>
    </source>
</evidence>
<evidence type="ECO:0000256" key="4">
    <source>
        <dbReference type="ARBA" id="ARBA00022833"/>
    </source>
</evidence>
<dbReference type="NCBIfam" id="NF000642">
    <property type="entry name" value="PRK00024.1"/>
    <property type="match status" value="1"/>
</dbReference>
<evidence type="ECO:0000313" key="9">
    <source>
        <dbReference type="Proteomes" id="UP000178615"/>
    </source>
</evidence>
<keyword evidence="3" id="KW-0378">Hydrolase</keyword>